<comment type="caution">
    <text evidence="5">The sequence shown here is derived from an EMBL/GenBank/DDBJ whole genome shotgun (WGS) entry which is preliminary data.</text>
</comment>
<keyword evidence="6" id="KW-1185">Reference proteome</keyword>
<feature type="compositionally biased region" description="Low complexity" evidence="3">
    <location>
        <begin position="93"/>
        <end position="109"/>
    </location>
</feature>
<dbReference type="InterPro" id="IPR032054">
    <property type="entry name" value="Cdt1_C"/>
</dbReference>
<comment type="similarity">
    <text evidence="1">Belongs to the Cdt1 family.</text>
</comment>
<protein>
    <recommendedName>
        <fullName evidence="4">DNA replication factor Cdt1 C-terminal domain-containing protein</fullName>
    </recommendedName>
</protein>
<evidence type="ECO:0000259" key="4">
    <source>
        <dbReference type="Pfam" id="PF16679"/>
    </source>
</evidence>
<dbReference type="InterPro" id="IPR038090">
    <property type="entry name" value="Cdt1_C_WH_dom_sf"/>
</dbReference>
<evidence type="ECO:0000256" key="3">
    <source>
        <dbReference type="SAM" id="MobiDB-lite"/>
    </source>
</evidence>
<dbReference type="AlphaFoldDB" id="A0AAN7STV0"/>
<dbReference type="Gene3D" id="1.10.10.1420">
    <property type="entry name" value="DNA replication factor Cdt1, C-terminal WH domain"/>
    <property type="match status" value="1"/>
</dbReference>
<organism evidence="5 6">
    <name type="scientific">Lithohypha guttulata</name>
    <dbReference type="NCBI Taxonomy" id="1690604"/>
    <lineage>
        <taxon>Eukaryota</taxon>
        <taxon>Fungi</taxon>
        <taxon>Dikarya</taxon>
        <taxon>Ascomycota</taxon>
        <taxon>Pezizomycotina</taxon>
        <taxon>Eurotiomycetes</taxon>
        <taxon>Chaetothyriomycetidae</taxon>
        <taxon>Chaetothyriales</taxon>
        <taxon>Trichomeriaceae</taxon>
        <taxon>Lithohypha</taxon>
    </lineage>
</organism>
<reference evidence="5 6" key="1">
    <citation type="submission" date="2023-08" db="EMBL/GenBank/DDBJ databases">
        <title>Black Yeasts Isolated from many extreme environments.</title>
        <authorList>
            <person name="Coleine C."/>
            <person name="Stajich J.E."/>
            <person name="Selbmann L."/>
        </authorList>
    </citation>
    <scope>NUCLEOTIDE SEQUENCE [LARGE SCALE GENOMIC DNA]</scope>
    <source>
        <strain evidence="5 6">CCFEE 5910</strain>
    </source>
</reference>
<accession>A0AAN7STV0</accession>
<proteinExistence type="inferred from homology"/>
<feature type="region of interest" description="Disordered" evidence="3">
    <location>
        <begin position="47"/>
        <end position="109"/>
    </location>
</feature>
<evidence type="ECO:0000313" key="6">
    <source>
        <dbReference type="Proteomes" id="UP001309876"/>
    </source>
</evidence>
<evidence type="ECO:0000313" key="5">
    <source>
        <dbReference type="EMBL" id="KAK5081340.1"/>
    </source>
</evidence>
<name>A0AAN7STV0_9EURO</name>
<evidence type="ECO:0000256" key="1">
    <source>
        <dbReference type="ARBA" id="ARBA00008356"/>
    </source>
</evidence>
<gene>
    <name evidence="5" type="ORF">LTR05_008134</name>
</gene>
<dbReference type="Proteomes" id="UP001309876">
    <property type="component" value="Unassembled WGS sequence"/>
</dbReference>
<dbReference type="Pfam" id="PF16679">
    <property type="entry name" value="CDT1_C"/>
    <property type="match status" value="1"/>
</dbReference>
<dbReference type="EMBL" id="JAVRRJ010000010">
    <property type="protein sequence ID" value="KAK5081340.1"/>
    <property type="molecule type" value="Genomic_DNA"/>
</dbReference>
<sequence length="474" mass="53074">MAPSVRSRISKRQARPDSCAFRVTKSSKLNIQAEVSKQKIDAIEECIQAKSKPQPQLPKQELSSSKKRRRDESDLVNEEGATRAQEPLKKARPTTTLLTPPTSSPEPECLPETLQELVALHKVFVQALTVHFAHNGSRDAVPLLTLMPSMTRLWKRKAVTLQDIQRMLAIWECTSTTATQEVTFSRGPFKLITTGIGANQQTRIEYAWQNAQSTSIDAGMHAKYEKSIQKLHQRAQIDPVTYAFVHETLLHFPILKCQIGSQTQMRQEKISSTRDYILSKTEKAVPAKPSTATATTEPDFTKLNINEPLESTKPTSYEDKLKSRTLGLFDRLKAKQIANSSSATPTSAELSRRCALHRIPDVLDVLRLKQSQKLNTLFRSDMDGLVSGTRAPSMKVSFSLEQLVQEIRDSGRVPIAPEEIKECLKILGSEVPDTWCRTYFGSGLQCVTLQGEGWPKDAVREWCSKEIAKSNSKS</sequence>
<feature type="domain" description="DNA replication factor Cdt1 C-terminal" evidence="4">
    <location>
        <begin position="328"/>
        <end position="437"/>
    </location>
</feature>
<keyword evidence="2" id="KW-0131">Cell cycle</keyword>
<dbReference type="Pfam" id="PF26121">
    <property type="entry name" value="HTH_CDT1"/>
    <property type="match status" value="1"/>
</dbReference>
<evidence type="ECO:0000256" key="2">
    <source>
        <dbReference type="ARBA" id="ARBA00023306"/>
    </source>
</evidence>